<evidence type="ECO:0000313" key="2">
    <source>
        <dbReference type="EMBL" id="PZE16308.1"/>
    </source>
</evidence>
<protein>
    <recommendedName>
        <fullName evidence="4">Lipoprotein</fullName>
    </recommendedName>
</protein>
<evidence type="ECO:0000256" key="1">
    <source>
        <dbReference type="SAM" id="SignalP"/>
    </source>
</evidence>
<name>A0A2W1NNX4_9FLAO</name>
<keyword evidence="1" id="KW-0732">Signal</keyword>
<reference evidence="2 3" key="1">
    <citation type="submission" date="2018-06" db="EMBL/GenBank/DDBJ databases">
        <title>The draft genome sequence of Crocinitomix sp. SM1701.</title>
        <authorList>
            <person name="Zhang X."/>
        </authorList>
    </citation>
    <scope>NUCLEOTIDE SEQUENCE [LARGE SCALE GENOMIC DNA]</scope>
    <source>
        <strain evidence="2 3">SM1701</strain>
    </source>
</reference>
<dbReference type="EMBL" id="QKSB01000009">
    <property type="protein sequence ID" value="PZE16308.1"/>
    <property type="molecule type" value="Genomic_DNA"/>
</dbReference>
<accession>A0A2W1NNX4</accession>
<gene>
    <name evidence="2" type="ORF">DNU06_13425</name>
</gene>
<organism evidence="2 3">
    <name type="scientific">Putridiphycobacter roseus</name>
    <dbReference type="NCBI Taxonomy" id="2219161"/>
    <lineage>
        <taxon>Bacteria</taxon>
        <taxon>Pseudomonadati</taxon>
        <taxon>Bacteroidota</taxon>
        <taxon>Flavobacteriia</taxon>
        <taxon>Flavobacteriales</taxon>
        <taxon>Crocinitomicaceae</taxon>
        <taxon>Putridiphycobacter</taxon>
    </lineage>
</organism>
<dbReference type="Proteomes" id="UP000249248">
    <property type="component" value="Unassembled WGS sequence"/>
</dbReference>
<evidence type="ECO:0008006" key="4">
    <source>
        <dbReference type="Google" id="ProtNLM"/>
    </source>
</evidence>
<comment type="caution">
    <text evidence="2">The sequence shown here is derived from an EMBL/GenBank/DDBJ whole genome shotgun (WGS) entry which is preliminary data.</text>
</comment>
<feature type="signal peptide" evidence="1">
    <location>
        <begin position="1"/>
        <end position="20"/>
    </location>
</feature>
<dbReference type="AlphaFoldDB" id="A0A2W1NNX4"/>
<proteinExistence type="predicted"/>
<feature type="chain" id="PRO_5015856041" description="Lipoprotein" evidence="1">
    <location>
        <begin position="21"/>
        <end position="132"/>
    </location>
</feature>
<sequence length="132" mass="14695">MAFIIIKMKKRFIISTVAFACLLSSCGKTSLNASLGSSFRMMPNQKVDMAKTDLKINGFEVVEDSRCPEETNCIWEGQVVASFIINDAQVKMNTQSAKDTLGYTFKILSVSPVKTNADIPWSDYIIELLITK</sequence>
<evidence type="ECO:0000313" key="3">
    <source>
        <dbReference type="Proteomes" id="UP000249248"/>
    </source>
</evidence>
<keyword evidence="3" id="KW-1185">Reference proteome</keyword>
<dbReference type="PROSITE" id="PS51257">
    <property type="entry name" value="PROKAR_LIPOPROTEIN"/>
    <property type="match status" value="1"/>
</dbReference>